<comment type="caution">
    <text evidence="4">The sequence shown here is derived from an EMBL/GenBank/DDBJ whole genome shotgun (WGS) entry which is preliminary data.</text>
</comment>
<dbReference type="OrthoDB" id="416786at2759"/>
<dbReference type="SUPFAM" id="SSF56801">
    <property type="entry name" value="Acetyl-CoA synthetase-like"/>
    <property type="match status" value="1"/>
</dbReference>
<gene>
    <name evidence="4" type="ORF">B0J11DRAFT_618836</name>
</gene>
<dbReference type="Proteomes" id="UP000700596">
    <property type="component" value="Unassembled WGS sequence"/>
</dbReference>
<dbReference type="InterPro" id="IPR036291">
    <property type="entry name" value="NAD(P)-bd_dom_sf"/>
</dbReference>
<dbReference type="Gene3D" id="1.10.1200.10">
    <property type="entry name" value="ACP-like"/>
    <property type="match status" value="1"/>
</dbReference>
<dbReference type="PROSITE" id="PS00455">
    <property type="entry name" value="AMP_BINDING"/>
    <property type="match status" value="1"/>
</dbReference>
<protein>
    <recommendedName>
        <fullName evidence="3">Carrier domain-containing protein</fullName>
    </recommendedName>
</protein>
<evidence type="ECO:0000313" key="5">
    <source>
        <dbReference type="Proteomes" id="UP000700596"/>
    </source>
</evidence>
<dbReference type="InterPro" id="IPR020845">
    <property type="entry name" value="AMP-binding_CS"/>
</dbReference>
<dbReference type="SUPFAM" id="SSF47336">
    <property type="entry name" value="ACP-like"/>
    <property type="match status" value="1"/>
</dbReference>
<name>A0A9P9IBZ7_9PLEO</name>
<dbReference type="Gene3D" id="3.40.50.12780">
    <property type="entry name" value="N-terminal domain of ligase-like"/>
    <property type="match status" value="1"/>
</dbReference>
<dbReference type="Pfam" id="PF07993">
    <property type="entry name" value="NAD_binding_4"/>
    <property type="match status" value="1"/>
</dbReference>
<dbReference type="InterPro" id="IPR042099">
    <property type="entry name" value="ANL_N_sf"/>
</dbReference>
<dbReference type="Pfam" id="PF00550">
    <property type="entry name" value="PP-binding"/>
    <property type="match status" value="1"/>
</dbReference>
<dbReference type="InterPro" id="IPR013120">
    <property type="entry name" value="FAR_NAD-bd"/>
</dbReference>
<dbReference type="Pfam" id="PF00501">
    <property type="entry name" value="AMP-binding"/>
    <property type="match status" value="1"/>
</dbReference>
<accession>A0A9P9IBZ7</accession>
<dbReference type="SUPFAM" id="SSF51735">
    <property type="entry name" value="NAD(P)-binding Rossmann-fold domains"/>
    <property type="match status" value="1"/>
</dbReference>
<evidence type="ECO:0000259" key="3">
    <source>
        <dbReference type="PROSITE" id="PS50075"/>
    </source>
</evidence>
<sequence length="1333" mass="145437">MSSLIAISMPSQSTLDAFCSTNKVPPGSMVKLAFATVLHQYFDLPEFTCAEALLKDHDDHTHYLITKSQQMQYVPELASTTSIRTALSLGGTDPSSDKDLAPLLVNNTTTTTLNGRLFANRPTASLVFVKTFPTPIETLFSSLSAQHNGMGLVVYFDEMSLSAHMLYNIDQVSEFIATGFVDAFSAALQSISSIPLDTFIADLDICGVHSRATISKWNQYSTSTPNKLLHDLVGQGFVHKPDAIAILSWDGQMSYSELDKRSSALAAYLMDTYDLKPGKKVALCFEKCTWAIVSMLAILKAGAAYCCLDPSHPRARHDTIIHTLNSPLVLTSTQHESRFDGYHVLVPTVELVRQPRHYRPNDVQPSDTCIVAFTSGSTGNPKGIVHTHNSLVTGILSNAPPQHLDREGVSTYQWSSFTFDVSMVEIYAPLIYGGRICIPSDEERLNNVEESMNRMAVNWAYFTPSFARLFVQYNLPSLQTLLLGGEVVTSDDINAWNSRVKVIHSYGPAESATFFLAEINGPCPKIVPIGPAPNTYSWIVNPDNPELLSPLGAIGEMLYEGPGLLKEYLGNPKKTKEVLIDAPSWRQSLDAPASSSKLYKSGDLVRYLPDGKLMYIGRKDTMVKVRGQRLEVEEVESVIRKSLGGSSPVGVDVVTSAEKDQETEANVKSKLPITGDVAVDLVELHGSGPRLVAFLKFSEDREADGHTNGGGSGTLQSSSVSDGKTSILIAQIRSRLIETLPGYMVPRIFIPLATLPVNSNGKIDRAKLKEHARSLSTSELFKYTESGSSEEVLTEIPQDDTVALEISEILVNILRGPESKGEHPLKGKNATLENLGLDSLRTVSLARSVNDFYGLKIPVKTFRRVNLNVRDIAEIVRSRDQVVPPSEEHARAADILQDIEELDKELAGVQPYPHALPKTRLQTGKSVVFLTGATGFLGSQILRQLLALASVSKVIALVRARDASAGLERIVAAGTTARWWSPALASRIEVWPGDLAQPRLGVSVDQWSRLEGTCVQESEAVTAIIHNGAVVNWSSSYERLRATNILSTVQLLKLALAGAGPLQHFTNVSGGEMHLSEAAVAEDPSRLSSANGYSQSKLASDVLVQRCMARAPAGQRINMVKPGIIIGTATEGISNTDDFIWRLVAGACEAGAFVDGEQDTVISLAGADHVAQRIIHACLGSQCDRENIPEALRMTEGIPVSDFWREVSEGTGLMLRAMDPDDWLQVVNANVSQQGPSHPLWPVMEWVEQRKGRIGDARLAMCKAGSCISHCFDPRLGQGSNAHVVECRQDRETRDKTLQALRQSVEYLSSLRFLQGETVLNGGRQDVFRRSGE</sequence>
<dbReference type="InterPro" id="IPR009081">
    <property type="entry name" value="PP-bd_ACP"/>
</dbReference>
<feature type="domain" description="Carrier" evidence="3">
    <location>
        <begin position="800"/>
        <end position="880"/>
    </location>
</feature>
<dbReference type="EMBL" id="JAGMWT010000016">
    <property type="protein sequence ID" value="KAH7115261.1"/>
    <property type="molecule type" value="Genomic_DNA"/>
</dbReference>
<dbReference type="PROSITE" id="PS50075">
    <property type="entry name" value="CARRIER"/>
    <property type="match status" value="1"/>
</dbReference>
<dbReference type="InterPro" id="IPR045851">
    <property type="entry name" value="AMP-bd_C_sf"/>
</dbReference>
<keyword evidence="2" id="KW-0597">Phosphoprotein</keyword>
<dbReference type="InterPro" id="IPR010080">
    <property type="entry name" value="Thioester_reductase-like_dom"/>
</dbReference>
<dbReference type="Gene3D" id="3.30.300.30">
    <property type="match status" value="1"/>
</dbReference>
<dbReference type="PANTHER" id="PTHR44845:SF4">
    <property type="entry name" value="NONRIBOSOMAL PEPTIDE SYNTHASE INPA"/>
    <property type="match status" value="1"/>
</dbReference>
<dbReference type="CDD" id="cd05918">
    <property type="entry name" value="A_NRPS_SidN3_like"/>
    <property type="match status" value="1"/>
</dbReference>
<keyword evidence="5" id="KW-1185">Reference proteome</keyword>
<dbReference type="PANTHER" id="PTHR44845">
    <property type="entry name" value="CARRIER DOMAIN-CONTAINING PROTEIN"/>
    <property type="match status" value="1"/>
</dbReference>
<dbReference type="NCBIfam" id="TIGR01746">
    <property type="entry name" value="Thioester-redct"/>
    <property type="match status" value="1"/>
</dbReference>
<dbReference type="InterPro" id="IPR036736">
    <property type="entry name" value="ACP-like_sf"/>
</dbReference>
<evidence type="ECO:0000256" key="1">
    <source>
        <dbReference type="ARBA" id="ARBA00022450"/>
    </source>
</evidence>
<reference evidence="4" key="1">
    <citation type="journal article" date="2021" name="Nat. Commun.">
        <title>Genetic determinants of endophytism in the Arabidopsis root mycobiome.</title>
        <authorList>
            <person name="Mesny F."/>
            <person name="Miyauchi S."/>
            <person name="Thiergart T."/>
            <person name="Pickel B."/>
            <person name="Atanasova L."/>
            <person name="Karlsson M."/>
            <person name="Huettel B."/>
            <person name="Barry K.W."/>
            <person name="Haridas S."/>
            <person name="Chen C."/>
            <person name="Bauer D."/>
            <person name="Andreopoulos W."/>
            <person name="Pangilinan J."/>
            <person name="LaButti K."/>
            <person name="Riley R."/>
            <person name="Lipzen A."/>
            <person name="Clum A."/>
            <person name="Drula E."/>
            <person name="Henrissat B."/>
            <person name="Kohler A."/>
            <person name="Grigoriev I.V."/>
            <person name="Martin F.M."/>
            <person name="Hacquard S."/>
        </authorList>
    </citation>
    <scope>NUCLEOTIDE SEQUENCE</scope>
    <source>
        <strain evidence="4">MPI-CAGE-CH-0243</strain>
    </source>
</reference>
<dbReference type="Gene3D" id="3.40.50.720">
    <property type="entry name" value="NAD(P)-binding Rossmann-like Domain"/>
    <property type="match status" value="1"/>
</dbReference>
<evidence type="ECO:0000313" key="4">
    <source>
        <dbReference type="EMBL" id="KAH7115261.1"/>
    </source>
</evidence>
<keyword evidence="1" id="KW-0596">Phosphopantetheine</keyword>
<organism evidence="4 5">
    <name type="scientific">Dendryphion nanum</name>
    <dbReference type="NCBI Taxonomy" id="256645"/>
    <lineage>
        <taxon>Eukaryota</taxon>
        <taxon>Fungi</taxon>
        <taxon>Dikarya</taxon>
        <taxon>Ascomycota</taxon>
        <taxon>Pezizomycotina</taxon>
        <taxon>Dothideomycetes</taxon>
        <taxon>Pleosporomycetidae</taxon>
        <taxon>Pleosporales</taxon>
        <taxon>Torulaceae</taxon>
        <taxon>Dendryphion</taxon>
    </lineage>
</organism>
<proteinExistence type="predicted"/>
<evidence type="ECO:0000256" key="2">
    <source>
        <dbReference type="ARBA" id="ARBA00022553"/>
    </source>
</evidence>
<dbReference type="InterPro" id="IPR000873">
    <property type="entry name" value="AMP-dep_synth/lig_dom"/>
</dbReference>